<keyword evidence="5" id="KW-0130">Cell adhesion</keyword>
<comment type="similarity">
    <text evidence="2">Belongs to the integrin alpha chain family.</text>
</comment>
<dbReference type="GO" id="GO:0009897">
    <property type="term" value="C:external side of plasma membrane"/>
    <property type="evidence" value="ECO:0007669"/>
    <property type="project" value="TreeGrafter"/>
</dbReference>
<feature type="compositionally biased region" description="Polar residues" evidence="10">
    <location>
        <begin position="1336"/>
        <end position="1358"/>
    </location>
</feature>
<dbReference type="SUPFAM" id="SSF69179">
    <property type="entry name" value="Integrin domains"/>
    <property type="match status" value="1"/>
</dbReference>
<reference evidence="13 14" key="1">
    <citation type="submission" date="2019-03" db="EMBL/GenBank/DDBJ databases">
        <title>An improved genome assembly of the fluke Schistosoma japonicum.</title>
        <authorList>
            <person name="Hu W."/>
            <person name="Luo F."/>
            <person name="Yin M."/>
            <person name="Mo X."/>
            <person name="Sun C."/>
            <person name="Wu Q."/>
            <person name="Zhu B."/>
            <person name="Xiang M."/>
            <person name="Wang J."/>
            <person name="Wang Y."/>
            <person name="Zhang T."/>
            <person name="Xu B."/>
            <person name="Zheng H."/>
            <person name="Feng Z."/>
        </authorList>
    </citation>
    <scope>NUCLEOTIDE SEQUENCE [LARGE SCALE GENOMIC DNA]</scope>
    <source>
        <strain evidence="13">HuSjv2</strain>
        <tissue evidence="13">Worms</tissue>
    </source>
</reference>
<feature type="compositionally biased region" description="Basic and acidic residues" evidence="10">
    <location>
        <begin position="1394"/>
        <end position="1403"/>
    </location>
</feature>
<keyword evidence="9" id="KW-0325">Glycoprotein</keyword>
<dbReference type="InterPro" id="IPR013519">
    <property type="entry name" value="Int_alpha_beta-p"/>
</dbReference>
<keyword evidence="4" id="KW-0677">Repeat</keyword>
<dbReference type="InterPro" id="IPR028994">
    <property type="entry name" value="Integrin_alpha_N"/>
</dbReference>
<dbReference type="PANTHER" id="PTHR23220">
    <property type="entry name" value="INTEGRIN ALPHA"/>
    <property type="match status" value="1"/>
</dbReference>
<dbReference type="STRING" id="6182.A0A4Z2D7T8"/>
<evidence type="ECO:0000313" key="14">
    <source>
        <dbReference type="Proteomes" id="UP000311919"/>
    </source>
</evidence>
<dbReference type="GO" id="GO:0033627">
    <property type="term" value="P:cell adhesion mediated by integrin"/>
    <property type="evidence" value="ECO:0007669"/>
    <property type="project" value="TreeGrafter"/>
</dbReference>
<protein>
    <submittedName>
        <fullName evidence="13">Integrin</fullName>
    </submittedName>
</protein>
<dbReference type="InterPro" id="IPR032695">
    <property type="entry name" value="Integrin_dom_sf"/>
</dbReference>
<evidence type="ECO:0000256" key="2">
    <source>
        <dbReference type="ARBA" id="ARBA00008054"/>
    </source>
</evidence>
<feature type="region of interest" description="Disordered" evidence="10">
    <location>
        <begin position="1121"/>
        <end position="1151"/>
    </location>
</feature>
<accession>A0A4Z2D7T8</accession>
<evidence type="ECO:0000256" key="11">
    <source>
        <dbReference type="SAM" id="Phobius"/>
    </source>
</evidence>
<dbReference type="InterPro" id="IPR000413">
    <property type="entry name" value="Integrin_alpha"/>
</dbReference>
<name>A0A4Z2D7T8_SCHJA</name>
<dbReference type="GO" id="GO:0005178">
    <property type="term" value="F:integrin binding"/>
    <property type="evidence" value="ECO:0007669"/>
    <property type="project" value="TreeGrafter"/>
</dbReference>
<dbReference type="Pfam" id="PF01839">
    <property type="entry name" value="FG-GAP"/>
    <property type="match status" value="1"/>
</dbReference>
<dbReference type="PANTHER" id="PTHR23220:SF122">
    <property type="entry name" value="INTEGRIN ALPHA-PS1"/>
    <property type="match status" value="1"/>
</dbReference>
<keyword evidence="6 13" id="KW-0401">Integrin</keyword>
<dbReference type="PRINTS" id="PR01185">
    <property type="entry name" value="INTEGRINA"/>
</dbReference>
<feature type="compositionally biased region" description="Polar residues" evidence="10">
    <location>
        <begin position="1134"/>
        <end position="1151"/>
    </location>
</feature>
<evidence type="ECO:0000256" key="3">
    <source>
        <dbReference type="ARBA" id="ARBA00022729"/>
    </source>
</evidence>
<evidence type="ECO:0000259" key="12">
    <source>
        <dbReference type="Pfam" id="PF20806"/>
    </source>
</evidence>
<proteinExistence type="inferred from homology"/>
<dbReference type="Gene3D" id="2.60.40.1530">
    <property type="entry name" value="ntegrin, alpha v. Chain A, domain 4"/>
    <property type="match status" value="1"/>
</dbReference>
<evidence type="ECO:0000256" key="6">
    <source>
        <dbReference type="ARBA" id="ARBA00023037"/>
    </source>
</evidence>
<evidence type="ECO:0000256" key="1">
    <source>
        <dbReference type="ARBA" id="ARBA00004479"/>
    </source>
</evidence>
<dbReference type="EMBL" id="SKCS01000219">
    <property type="protein sequence ID" value="TNN12571.1"/>
    <property type="molecule type" value="Genomic_DNA"/>
</dbReference>
<dbReference type="Proteomes" id="UP000311919">
    <property type="component" value="Unassembled WGS sequence"/>
</dbReference>
<dbReference type="GO" id="GO:0008305">
    <property type="term" value="C:integrin complex"/>
    <property type="evidence" value="ECO:0007669"/>
    <property type="project" value="InterPro"/>
</dbReference>
<keyword evidence="7 11" id="KW-0472">Membrane</keyword>
<feature type="transmembrane region" description="Helical" evidence="11">
    <location>
        <begin position="1271"/>
        <end position="1298"/>
    </location>
</feature>
<keyword evidence="11" id="KW-0812">Transmembrane</keyword>
<sequence length="1411" mass="161529">MWINSKFCQSTYDNYYYYYYFISIVLYTILFVPIDTLQQLNDKSYSYLNWEYDYNRSHLWSPRTPINVWPDFKLIQECDTNDFKTFHPNSNNSFNNVNKHYFEWTSISIFTSERFKRGYILLGGSYQRQQLDSLKLSDIVSPRQNNQIFLCNLDWKSDHETLLGFGFNSNPCVQLEPETVNVNDHEFLGASSQALKIGQDLSIFVYCDPLWRAGSKVPVGRCFSHIVRDGQIQPSLELADFCQTGMQVATPCAAGQSIALSLSDDNNNNNNEKVSKSISDALANTRLWVGQPLSTPYGRIQILTDLYGSIKVTTINRPETTENIAVGSLFGYALTDGFVTAPGLLTREKHDNNTNLHHLVGIHFAKSSRDTINEYYGSIDWFPEINTTEHFSGNGMSILRVHLKGPYIKSVVMGAPYASNIEIQQTNKSNHIQSTGINIGRIYLYCQLNSRMNSKSDFYQFNNTIIDYLDGPSDSTNFGFALTNLGDFDSDGNDDIAVGAPNLDKTSNYSHIYLIRLLPNCKFDRTPLHILTSPKGAYDFGAHLPTYADDLDFNGNNDLVVPISSINQSIIVYATRYTWIADCHFIFPPWLTIRNLLQNDLIPIQIMIYFKDPKNKHLRSDQIDLKLLNSLQIDKYHHQINTDWNATDVNVQRFRLVNSIKSRLELKQNQLMIEFNIQAKMNVEDMHDLELSNGGVYLSYRFLQPCYGDADVIDQNGTCLNGGWLKRPLIDWSKCLAKLPLSRYVCYPSPICESDVVIRVKDIQSGKIIAFQYIHDRQKSMSILNQTDTIEYPLSTTIDIEYGNKNSSRPQLQIEIYNYGPTKAKGTRMELQFHGNLRFSRLELEVDTSNSDNTSEHQQTEALMVEVAENETWVHCPIGTLLPPIILSDTGNEIIEPNQRFILSTYYDKFMLDDDEQVNFQIGAGVTIHVITGTLDPQPISNSVRFNYQVVHKPNIRISYGPGEIASKMDNRSAPAKGMVSQQKRVIVSEIGPKVEHILQIEYMGPSNKLKNVTMNVLVPIELNPTDQVGETSQYLLYMFNEIRAPSYDDHNVLEWIDSRPKVYAMGRHSNNNFRDDNDDSNRVGRCIIVNSEKVVNPRELIPMDVKSVYSRRRRGALTKMNESEINTEKYSTDSENQSTSTDSNLFSETIQSSSPKVPVLQFRRLQKEVFECNRVGNRIQKPPICAEIICHVDELVKNRPVLIKVTGWLWARTLFAKHISDIDLVTIVSVNQGHLPKGVKPAIEPIGHFYLSQTFFFPQIRPKLIHQIPIWPIIVGIVLGVICLYLLIILLYLLGFFRRRKTELRKAMLSKGGAEDIYKREQTDSLIINEQIKSSNDKQSYQQNEYTNSTLTSNKLNDTNRKSHRKKYKRNVNILHPGDLDNLTNNHHHHHQNKNELEEQKLITDSTSSQ</sequence>
<dbReference type="GO" id="GO:0007229">
    <property type="term" value="P:integrin-mediated signaling pathway"/>
    <property type="evidence" value="ECO:0007669"/>
    <property type="project" value="UniProtKB-KW"/>
</dbReference>
<dbReference type="InterPro" id="IPR048286">
    <property type="entry name" value="Integrin_alpha_Ig-like_3"/>
</dbReference>
<keyword evidence="3" id="KW-0732">Signal</keyword>
<dbReference type="GO" id="GO:0098609">
    <property type="term" value="P:cell-cell adhesion"/>
    <property type="evidence" value="ECO:0007669"/>
    <property type="project" value="TreeGrafter"/>
</dbReference>
<evidence type="ECO:0000313" key="13">
    <source>
        <dbReference type="EMBL" id="TNN12571.1"/>
    </source>
</evidence>
<dbReference type="Pfam" id="PF20806">
    <property type="entry name" value="Integrin_A_Ig_3"/>
    <property type="match status" value="1"/>
</dbReference>
<comment type="caution">
    <text evidence="13">The sequence shown here is derived from an EMBL/GenBank/DDBJ whole genome shotgun (WGS) entry which is preliminary data.</text>
</comment>
<dbReference type="SUPFAM" id="SSF69318">
    <property type="entry name" value="Integrin alpha N-terminal domain"/>
    <property type="match status" value="1"/>
</dbReference>
<dbReference type="SMART" id="SM00191">
    <property type="entry name" value="Int_alpha"/>
    <property type="match status" value="1"/>
</dbReference>
<feature type="transmembrane region" description="Helical" evidence="11">
    <location>
        <begin position="16"/>
        <end position="34"/>
    </location>
</feature>
<feature type="region of interest" description="Disordered" evidence="10">
    <location>
        <begin position="1336"/>
        <end position="1411"/>
    </location>
</feature>
<evidence type="ECO:0000256" key="8">
    <source>
        <dbReference type="ARBA" id="ARBA00023170"/>
    </source>
</evidence>
<evidence type="ECO:0000256" key="9">
    <source>
        <dbReference type="ARBA" id="ARBA00023180"/>
    </source>
</evidence>
<evidence type="ECO:0000256" key="4">
    <source>
        <dbReference type="ARBA" id="ARBA00022737"/>
    </source>
</evidence>
<keyword evidence="8" id="KW-0675">Receptor</keyword>
<dbReference type="GO" id="GO:0007160">
    <property type="term" value="P:cell-matrix adhesion"/>
    <property type="evidence" value="ECO:0007669"/>
    <property type="project" value="TreeGrafter"/>
</dbReference>
<evidence type="ECO:0000256" key="10">
    <source>
        <dbReference type="SAM" id="MobiDB-lite"/>
    </source>
</evidence>
<comment type="subcellular location">
    <subcellularLocation>
        <location evidence="1">Membrane</location>
        <topology evidence="1">Single-pass type I membrane protein</topology>
    </subcellularLocation>
</comment>
<dbReference type="Gene3D" id="1.20.5.930">
    <property type="entry name" value="Bicelle-embedded integrin alpha(iib) transmembrane segment"/>
    <property type="match status" value="1"/>
</dbReference>
<dbReference type="OrthoDB" id="5317514at2759"/>
<keyword evidence="11" id="KW-1133">Transmembrane helix</keyword>
<feature type="domain" description="Integrin alpha third immunoglobulin-like" evidence="12">
    <location>
        <begin position="983"/>
        <end position="1239"/>
    </location>
</feature>
<dbReference type="Gene3D" id="2.130.10.130">
    <property type="entry name" value="Integrin alpha, N-terminal"/>
    <property type="match status" value="1"/>
</dbReference>
<dbReference type="InterPro" id="IPR013517">
    <property type="entry name" value="FG-GAP"/>
</dbReference>
<evidence type="ECO:0000256" key="5">
    <source>
        <dbReference type="ARBA" id="ARBA00022889"/>
    </source>
</evidence>
<keyword evidence="14" id="KW-1185">Reference proteome</keyword>
<evidence type="ECO:0000256" key="7">
    <source>
        <dbReference type="ARBA" id="ARBA00023136"/>
    </source>
</evidence>
<gene>
    <name evidence="13" type="ORF">EWB00_003639</name>
</gene>
<organism evidence="13 14">
    <name type="scientific">Schistosoma japonicum</name>
    <name type="common">Blood fluke</name>
    <dbReference type="NCBI Taxonomy" id="6182"/>
    <lineage>
        <taxon>Eukaryota</taxon>
        <taxon>Metazoa</taxon>
        <taxon>Spiralia</taxon>
        <taxon>Lophotrochozoa</taxon>
        <taxon>Platyhelminthes</taxon>
        <taxon>Trematoda</taxon>
        <taxon>Digenea</taxon>
        <taxon>Strigeidida</taxon>
        <taxon>Schistosomatoidea</taxon>
        <taxon>Schistosomatidae</taxon>
        <taxon>Schistosoma</taxon>
    </lineage>
</organism>